<organism evidence="1 2">
    <name type="scientific">Rufibacter tibetensis</name>
    <dbReference type="NCBI Taxonomy" id="512763"/>
    <lineage>
        <taxon>Bacteria</taxon>
        <taxon>Pseudomonadati</taxon>
        <taxon>Bacteroidota</taxon>
        <taxon>Cytophagia</taxon>
        <taxon>Cytophagales</taxon>
        <taxon>Hymenobacteraceae</taxon>
        <taxon>Rufibacter</taxon>
    </lineage>
</organism>
<dbReference type="EMBL" id="CP012643">
    <property type="protein sequence ID" value="ALJ00990.1"/>
    <property type="molecule type" value="Genomic_DNA"/>
</dbReference>
<reference evidence="1 2" key="1">
    <citation type="submission" date="2015-08" db="EMBL/GenBank/DDBJ databases">
        <title>Complete genome sequence of Rufibacter tibetensis strain 1351t, a radiation-resistant bacterium from tibet plateau.</title>
        <authorList>
            <person name="Dai J."/>
        </authorList>
    </citation>
    <scope>NUCLEOTIDE SEQUENCE [LARGE SCALE GENOMIC DNA]</scope>
    <source>
        <strain evidence="1 2">1351</strain>
    </source>
</reference>
<dbReference type="Proteomes" id="UP000061382">
    <property type="component" value="Chromosome"/>
</dbReference>
<keyword evidence="2" id="KW-1185">Reference proteome</keyword>
<gene>
    <name evidence="1" type="ORF">DC20_20855</name>
</gene>
<dbReference type="AlphaFoldDB" id="A0A0P0CZR5"/>
<evidence type="ECO:0000313" key="2">
    <source>
        <dbReference type="Proteomes" id="UP000061382"/>
    </source>
</evidence>
<name>A0A0P0CZR5_9BACT</name>
<proteinExistence type="predicted"/>
<sequence length="299" mass="33943">MQVFQADVEKSRDFLYELFKRNTSDEATDWLNDKLEKVKGANSARELYWAFSAAPRFVGKTVLQLQESELSKADVLRPGFNPSKWTTDQTARTLLLLSIPHQDQNEFLHKLNQLFSTAEMGELVALYASLPLLPYPGDFKLRAAEGIRTNMGTVFEAIALDNPYPADYLDEGAWNQLVLKTVFVGKPLYRIYGLEIRSNPTLARILSDYAHERWAAGRTVTPELWRPVGPFLNAFLMEDIKRVFAHPEQIQQEAAALACSQSNFIPAKELLEAHPVLKNKIETGELNWNYIGRKSLPAN</sequence>
<dbReference type="RefSeq" id="WP_062545624.1">
    <property type="nucleotide sequence ID" value="NZ_CP012643.1"/>
</dbReference>
<accession>A0A0P0CZR5</accession>
<dbReference type="InterPro" id="IPR047715">
    <property type="entry name" value="EboA_dom"/>
</dbReference>
<protein>
    <recommendedName>
        <fullName evidence="3">EboA domain-containing protein</fullName>
    </recommendedName>
</protein>
<evidence type="ECO:0000313" key="1">
    <source>
        <dbReference type="EMBL" id="ALJ00990.1"/>
    </source>
</evidence>
<dbReference type="NCBIfam" id="NF035938">
    <property type="entry name" value="EboA_domain"/>
    <property type="match status" value="1"/>
</dbReference>
<evidence type="ECO:0008006" key="3">
    <source>
        <dbReference type="Google" id="ProtNLM"/>
    </source>
</evidence>
<dbReference type="STRING" id="512763.DC20_20855"/>
<dbReference type="OrthoDB" id="325673at2"/>
<dbReference type="PATRIC" id="fig|512763.3.peg.4584"/>
<dbReference type="KEGG" id="rti:DC20_20855"/>